<reference evidence="2 3" key="1">
    <citation type="submission" date="2017-04" db="EMBL/GenBank/DDBJ databases">
        <authorList>
            <person name="Afonso C.L."/>
            <person name="Miller P.J."/>
            <person name="Scott M.A."/>
            <person name="Spackman E."/>
            <person name="Goraichik I."/>
            <person name="Dimitrov K.M."/>
            <person name="Suarez D.L."/>
            <person name="Swayne D.E."/>
        </authorList>
    </citation>
    <scope>NUCLEOTIDE SEQUENCE [LARGE SCALE GENOMIC DNA]</scope>
    <source>
        <strain evidence="2 3">DSM 43828</strain>
    </source>
</reference>
<name>A0A1W2FFL1_KIBAR</name>
<evidence type="ECO:0000313" key="3">
    <source>
        <dbReference type="Proteomes" id="UP000192674"/>
    </source>
</evidence>
<accession>A0A1W2FFL1</accession>
<feature type="domain" description="DUF397" evidence="1">
    <location>
        <begin position="10"/>
        <end position="67"/>
    </location>
</feature>
<evidence type="ECO:0000313" key="2">
    <source>
        <dbReference type="EMBL" id="SMD20697.1"/>
    </source>
</evidence>
<dbReference type="EMBL" id="FWXV01000006">
    <property type="protein sequence ID" value="SMD20697.1"/>
    <property type="molecule type" value="Genomic_DNA"/>
</dbReference>
<dbReference type="OrthoDB" id="4558943at2"/>
<evidence type="ECO:0000259" key="1">
    <source>
        <dbReference type="Pfam" id="PF04149"/>
    </source>
</evidence>
<proteinExistence type="predicted"/>
<protein>
    <recommendedName>
        <fullName evidence="1">DUF397 domain-containing protein</fullName>
    </recommendedName>
</protein>
<sequence>MIDKGLVARAEWRKSSFSGSGGAGAGNCVEVASLADGTIALRNSNHPDAGVVFFNRAEIAAWIKGCKAGEFDDLDT</sequence>
<organism evidence="2 3">
    <name type="scientific">Kibdelosporangium aridum</name>
    <dbReference type="NCBI Taxonomy" id="2030"/>
    <lineage>
        <taxon>Bacteria</taxon>
        <taxon>Bacillati</taxon>
        <taxon>Actinomycetota</taxon>
        <taxon>Actinomycetes</taxon>
        <taxon>Pseudonocardiales</taxon>
        <taxon>Pseudonocardiaceae</taxon>
        <taxon>Kibdelosporangium</taxon>
    </lineage>
</organism>
<dbReference type="Proteomes" id="UP000192674">
    <property type="component" value="Unassembled WGS sequence"/>
</dbReference>
<dbReference type="RefSeq" id="WP_084430595.1">
    <property type="nucleotide sequence ID" value="NZ_FWXV01000006.1"/>
</dbReference>
<gene>
    <name evidence="2" type="ORF">SAMN05661093_06546</name>
</gene>
<dbReference type="AlphaFoldDB" id="A0A1W2FFL1"/>
<keyword evidence="3" id="KW-1185">Reference proteome</keyword>
<dbReference type="InterPro" id="IPR007278">
    <property type="entry name" value="DUF397"/>
</dbReference>
<dbReference type="Pfam" id="PF04149">
    <property type="entry name" value="DUF397"/>
    <property type="match status" value="1"/>
</dbReference>